<dbReference type="Pfam" id="PF00378">
    <property type="entry name" value="ECH_1"/>
    <property type="match status" value="1"/>
</dbReference>
<keyword evidence="4" id="KW-1185">Reference proteome</keyword>
<dbReference type="PANTHER" id="PTHR43113:SF1">
    <property type="entry name" value="1,4-DIHYDROXY-2-NAPHTHOYL-COA SYNTHASE, PEROXISOMAL"/>
    <property type="match status" value="1"/>
</dbReference>
<evidence type="ECO:0000256" key="1">
    <source>
        <dbReference type="ARBA" id="ARBA00005254"/>
    </source>
</evidence>
<sequence>MVTPDVLYAVADGVATITLDRPAVHNAFREQTMRELIDAFDRADADPAAGVVVLTGTGDKAFSTGGDVAMEDAFDPAEGRRMARVLIRLAEAIRGTGKPVIAKIRGWCVGGGNELNIMCDLAVAAESARFAHTDSRLGSSPIWYGTQLLPRLVGDRRAKEILLLGRHYTATEAADMGWINAAVPDDELDAVVAQWCTTLLGHSPQAMRLTKASVDSAADLALPSVRQGFEALTGFYGTTEFHEGTTAFLERRPPRFH</sequence>
<dbReference type="InterPro" id="IPR001753">
    <property type="entry name" value="Enoyl-CoA_hydra/iso"/>
</dbReference>
<comment type="similarity">
    <text evidence="1 2">Belongs to the enoyl-CoA hydratase/isomerase family.</text>
</comment>
<organism evidence="3 4">
    <name type="scientific">Pseudonocardia petroleophila</name>
    <dbReference type="NCBI Taxonomy" id="37331"/>
    <lineage>
        <taxon>Bacteria</taxon>
        <taxon>Bacillati</taxon>
        <taxon>Actinomycetota</taxon>
        <taxon>Actinomycetes</taxon>
        <taxon>Pseudonocardiales</taxon>
        <taxon>Pseudonocardiaceae</taxon>
        <taxon>Pseudonocardia</taxon>
    </lineage>
</organism>
<evidence type="ECO:0000256" key="2">
    <source>
        <dbReference type="RuleBase" id="RU003707"/>
    </source>
</evidence>
<dbReference type="EMBL" id="CP060131">
    <property type="protein sequence ID" value="QNG55677.1"/>
    <property type="molecule type" value="Genomic_DNA"/>
</dbReference>
<dbReference type="InterPro" id="IPR014748">
    <property type="entry name" value="Enoyl-CoA_hydra_C"/>
</dbReference>
<accession>A0A7G7MSB6</accession>
<dbReference type="PANTHER" id="PTHR43113">
    <property type="entry name" value="NUCLEOSIDE-DIPHOSPHATE-SUGAR EPIMERASE"/>
    <property type="match status" value="1"/>
</dbReference>
<dbReference type="SUPFAM" id="SSF52096">
    <property type="entry name" value="ClpP/crotonase"/>
    <property type="match status" value="1"/>
</dbReference>
<reference evidence="3 4" key="1">
    <citation type="submission" date="2020-08" db="EMBL/GenBank/DDBJ databases">
        <authorList>
            <person name="Mo P."/>
        </authorList>
    </citation>
    <scope>NUCLEOTIDE SEQUENCE [LARGE SCALE GENOMIC DNA]</scope>
    <source>
        <strain evidence="3 4">CGMCC 4.1532</strain>
    </source>
</reference>
<gene>
    <name evidence="3" type="ORF">H6H00_18020</name>
</gene>
<dbReference type="InterPro" id="IPR029045">
    <property type="entry name" value="ClpP/crotonase-like_dom_sf"/>
</dbReference>
<name>A0A7G7MSB6_9PSEU</name>
<evidence type="ECO:0000313" key="3">
    <source>
        <dbReference type="EMBL" id="QNG55677.1"/>
    </source>
</evidence>
<dbReference type="AlphaFoldDB" id="A0A7G7MSB6"/>
<dbReference type="GO" id="GO:0008935">
    <property type="term" value="F:1,4-dihydroxy-2-naphthoyl-CoA synthase activity"/>
    <property type="evidence" value="ECO:0007669"/>
    <property type="project" value="TreeGrafter"/>
</dbReference>
<dbReference type="InterPro" id="IPR018376">
    <property type="entry name" value="Enoyl-CoA_hyd/isom_CS"/>
</dbReference>
<dbReference type="KEGG" id="ppel:H6H00_18020"/>
<dbReference type="CDD" id="cd06558">
    <property type="entry name" value="crotonase-like"/>
    <property type="match status" value="1"/>
</dbReference>
<protein>
    <submittedName>
        <fullName evidence="3">Enoyl-CoA hydratase/isomerase family protein</fullName>
    </submittedName>
</protein>
<dbReference type="Proteomes" id="UP000515728">
    <property type="component" value="Chromosome"/>
</dbReference>
<dbReference type="Gene3D" id="3.90.226.10">
    <property type="entry name" value="2-enoyl-CoA Hydratase, Chain A, domain 1"/>
    <property type="match status" value="1"/>
</dbReference>
<dbReference type="Gene3D" id="1.10.12.10">
    <property type="entry name" value="Lyase 2-enoyl-coa Hydratase, Chain A, domain 2"/>
    <property type="match status" value="1"/>
</dbReference>
<proteinExistence type="inferred from homology"/>
<dbReference type="PROSITE" id="PS00166">
    <property type="entry name" value="ENOYL_COA_HYDRATASE"/>
    <property type="match status" value="1"/>
</dbReference>
<evidence type="ECO:0000313" key="4">
    <source>
        <dbReference type="Proteomes" id="UP000515728"/>
    </source>
</evidence>